<protein>
    <submittedName>
        <fullName evidence="2">Uncharacterized protein</fullName>
    </submittedName>
</protein>
<sequence length="81" mass="9484">MVLNPNSLKESKAESEKINLKENCFLKEITKNKLSSDNEGQKEKIPPPKPLSSKERNEKRKRQIWIGKTSQVYKKFNREVP</sequence>
<organism evidence="2 3">
    <name type="scientific">Bonamia ostreae</name>
    <dbReference type="NCBI Taxonomy" id="126728"/>
    <lineage>
        <taxon>Eukaryota</taxon>
        <taxon>Sar</taxon>
        <taxon>Rhizaria</taxon>
        <taxon>Endomyxa</taxon>
        <taxon>Ascetosporea</taxon>
        <taxon>Haplosporida</taxon>
        <taxon>Bonamia</taxon>
    </lineage>
</organism>
<feature type="compositionally biased region" description="Basic and acidic residues" evidence="1">
    <location>
        <begin position="31"/>
        <end position="58"/>
    </location>
</feature>
<feature type="non-terminal residue" evidence="2">
    <location>
        <position position="81"/>
    </location>
</feature>
<dbReference type="EMBL" id="JBDODL010000479">
    <property type="protein sequence ID" value="MES1920015.1"/>
    <property type="molecule type" value="Genomic_DNA"/>
</dbReference>
<reference evidence="2 3" key="1">
    <citation type="journal article" date="2024" name="BMC Biol.">
        <title>Comparative genomics of Ascetosporea gives new insight into the evolutionary basis for animal parasitism in Rhizaria.</title>
        <authorList>
            <person name="Hiltunen Thoren M."/>
            <person name="Onut-Brannstrom I."/>
            <person name="Alfjorden A."/>
            <person name="Peckova H."/>
            <person name="Swords F."/>
            <person name="Hooper C."/>
            <person name="Holzer A.S."/>
            <person name="Bass D."/>
            <person name="Burki F."/>
        </authorList>
    </citation>
    <scope>NUCLEOTIDE SEQUENCE [LARGE SCALE GENOMIC DNA]</scope>
    <source>
        <strain evidence="2">20-A016</strain>
    </source>
</reference>
<gene>
    <name evidence="2" type="ORF">MHBO_001745</name>
</gene>
<accession>A0ABV2AK21</accession>
<feature type="region of interest" description="Disordered" evidence="1">
    <location>
        <begin position="31"/>
        <end position="64"/>
    </location>
</feature>
<name>A0ABV2AK21_9EUKA</name>
<dbReference type="Proteomes" id="UP001439008">
    <property type="component" value="Unassembled WGS sequence"/>
</dbReference>
<evidence type="ECO:0000313" key="3">
    <source>
        <dbReference type="Proteomes" id="UP001439008"/>
    </source>
</evidence>
<evidence type="ECO:0000313" key="2">
    <source>
        <dbReference type="EMBL" id="MES1920015.1"/>
    </source>
</evidence>
<comment type="caution">
    <text evidence="2">The sequence shown here is derived from an EMBL/GenBank/DDBJ whole genome shotgun (WGS) entry which is preliminary data.</text>
</comment>
<proteinExistence type="predicted"/>
<evidence type="ECO:0000256" key="1">
    <source>
        <dbReference type="SAM" id="MobiDB-lite"/>
    </source>
</evidence>
<keyword evidence="3" id="KW-1185">Reference proteome</keyword>